<comment type="caution">
    <text evidence="2">The sequence shown here is derived from an EMBL/GenBank/DDBJ whole genome shotgun (WGS) entry which is preliminary data.</text>
</comment>
<dbReference type="EMBL" id="ACJM01000017">
    <property type="protein sequence ID" value="EEG76477.1"/>
    <property type="molecule type" value="Genomic_DNA"/>
</dbReference>
<proteinExistence type="predicted"/>
<evidence type="ECO:0000256" key="1">
    <source>
        <dbReference type="SAM" id="Phobius"/>
    </source>
</evidence>
<dbReference type="Pfam" id="PF18910">
    <property type="entry name" value="DUF5665"/>
    <property type="match status" value="1"/>
</dbReference>
<keyword evidence="1" id="KW-0812">Transmembrane</keyword>
<keyword evidence="1" id="KW-1133">Transmembrane helix</keyword>
<dbReference type="OrthoDB" id="1634137at2"/>
<accession>C0GJQ5</accession>
<evidence type="ECO:0000313" key="2">
    <source>
        <dbReference type="EMBL" id="EEG76477.1"/>
    </source>
</evidence>
<feature type="transmembrane region" description="Helical" evidence="1">
    <location>
        <begin position="44"/>
        <end position="73"/>
    </location>
</feature>
<keyword evidence="1" id="KW-0472">Membrane</keyword>
<evidence type="ECO:0000313" key="3">
    <source>
        <dbReference type="Proteomes" id="UP000006443"/>
    </source>
</evidence>
<dbReference type="InterPro" id="IPR043723">
    <property type="entry name" value="DUF5665"/>
</dbReference>
<protein>
    <submittedName>
        <fullName evidence="2">Uncharacterized protein</fullName>
    </submittedName>
</protein>
<name>C0GJQ5_DETAL</name>
<dbReference type="Proteomes" id="UP000006443">
    <property type="component" value="Unassembled WGS sequence"/>
</dbReference>
<dbReference type="RefSeq" id="WP_008518393.1">
    <property type="nucleotide sequence ID" value="NZ_ACJM01000017.1"/>
</dbReference>
<dbReference type="AlphaFoldDB" id="C0GJQ5"/>
<dbReference type="eggNOG" id="ENOG5032Z2B">
    <property type="taxonomic scope" value="Bacteria"/>
</dbReference>
<reference evidence="2 3" key="1">
    <citation type="submission" date="2009-02" db="EMBL/GenBank/DDBJ databases">
        <title>Sequencing of the draft genome and assembly of Dethiobacter alkaliphilus AHT 1.</title>
        <authorList>
            <consortium name="US DOE Joint Genome Institute (JGI-PGF)"/>
            <person name="Lucas S."/>
            <person name="Copeland A."/>
            <person name="Lapidus A."/>
            <person name="Glavina del Rio T."/>
            <person name="Dalin E."/>
            <person name="Tice H."/>
            <person name="Bruce D."/>
            <person name="Goodwin L."/>
            <person name="Pitluck S."/>
            <person name="Larimer F."/>
            <person name="Land M.L."/>
            <person name="Hauser L."/>
            <person name="Muyzer G."/>
        </authorList>
    </citation>
    <scope>NUCLEOTIDE SEQUENCE [LARGE SCALE GENOMIC DNA]</scope>
    <source>
        <strain evidence="2 3">AHT 1</strain>
    </source>
</reference>
<dbReference type="STRING" id="555088.DealDRAFT_2714"/>
<sequence>MDGPSRHDEFLLNRLNQRVSRMLQEIDKFNIAEYMLLLNNPRRFFWVNFLGGVGRGVGAALGATVVAAVIIFVMQRMVVLNLPIIGDYIAEIVKIVQNQL</sequence>
<gene>
    <name evidence="2" type="ORF">DealDRAFT_2714</name>
</gene>
<keyword evidence="3" id="KW-1185">Reference proteome</keyword>
<organism evidence="2 3">
    <name type="scientific">Dethiobacter alkaliphilus AHT 1</name>
    <dbReference type="NCBI Taxonomy" id="555088"/>
    <lineage>
        <taxon>Bacteria</taxon>
        <taxon>Bacillati</taxon>
        <taxon>Bacillota</taxon>
        <taxon>Dethiobacteria</taxon>
        <taxon>Dethiobacterales</taxon>
        <taxon>Dethiobacteraceae</taxon>
        <taxon>Dethiobacter</taxon>
    </lineage>
</organism>